<name>A0ABN2RIM8_9ACTN</name>
<keyword evidence="3" id="KW-1185">Reference proteome</keyword>
<organism evidence="2 3">
    <name type="scientific">Catenulispora subtropica</name>
    <dbReference type="NCBI Taxonomy" id="450798"/>
    <lineage>
        <taxon>Bacteria</taxon>
        <taxon>Bacillati</taxon>
        <taxon>Actinomycetota</taxon>
        <taxon>Actinomycetes</taxon>
        <taxon>Catenulisporales</taxon>
        <taxon>Catenulisporaceae</taxon>
        <taxon>Catenulispora</taxon>
    </lineage>
</organism>
<dbReference type="Proteomes" id="UP001499854">
    <property type="component" value="Unassembled WGS sequence"/>
</dbReference>
<evidence type="ECO:0000313" key="3">
    <source>
        <dbReference type="Proteomes" id="UP001499854"/>
    </source>
</evidence>
<accession>A0ABN2RIM8</accession>
<evidence type="ECO:0008006" key="4">
    <source>
        <dbReference type="Google" id="ProtNLM"/>
    </source>
</evidence>
<proteinExistence type="predicted"/>
<dbReference type="Gene3D" id="1.25.10.10">
    <property type="entry name" value="Leucine-rich Repeat Variant"/>
    <property type="match status" value="1"/>
</dbReference>
<dbReference type="EMBL" id="BAAAQM010000015">
    <property type="protein sequence ID" value="GAA1969662.1"/>
    <property type="molecule type" value="Genomic_DNA"/>
</dbReference>
<evidence type="ECO:0000256" key="1">
    <source>
        <dbReference type="SAM" id="MobiDB-lite"/>
    </source>
</evidence>
<comment type="caution">
    <text evidence="2">The sequence shown here is derived from an EMBL/GenBank/DDBJ whole genome shotgun (WGS) entry which is preliminary data.</text>
</comment>
<feature type="region of interest" description="Disordered" evidence="1">
    <location>
        <begin position="248"/>
        <end position="267"/>
    </location>
</feature>
<protein>
    <recommendedName>
        <fullName evidence="4">PE-PGRS family protein</fullName>
    </recommendedName>
</protein>
<gene>
    <name evidence="2" type="ORF">GCM10009838_30440</name>
</gene>
<dbReference type="InterPro" id="IPR011989">
    <property type="entry name" value="ARM-like"/>
</dbReference>
<sequence>MERGDGVWAGWSDLADWTGWSDWADWTGWSDWAALEDATPKASAQWVSALSYNRNAPAELIIELFDGVEGHYRFTPLARHDLPAAARDAALTHPNLKVRLAAAEHGHLTPDQWDRLIASFDDEAGRAFAERRRAEHTCFDDAVPPSTPAEIAEWAAQVPEPHPGLATQCPWWIAALHDNADAMRQLATSPNPAVRRSVAHARYLPPDVLEMLLRDHDPAIPVILAGSCDDTPPDVLLDVWNRWPRGLPPADPPRSHPNFPKTGLLHHADDPDPHLRILALSDEAADADLVDRLAGDPDPFVRAEALLHPRLSPAAHVAALLDETSAYAAARNPALPVPVMRHMVDIARRAG</sequence>
<reference evidence="2 3" key="1">
    <citation type="journal article" date="2019" name="Int. J. Syst. Evol. Microbiol.">
        <title>The Global Catalogue of Microorganisms (GCM) 10K type strain sequencing project: providing services to taxonomists for standard genome sequencing and annotation.</title>
        <authorList>
            <consortium name="The Broad Institute Genomics Platform"/>
            <consortium name="The Broad Institute Genome Sequencing Center for Infectious Disease"/>
            <person name="Wu L."/>
            <person name="Ma J."/>
        </authorList>
    </citation>
    <scope>NUCLEOTIDE SEQUENCE [LARGE SCALE GENOMIC DNA]</scope>
    <source>
        <strain evidence="2 3">JCM 16013</strain>
    </source>
</reference>
<evidence type="ECO:0000313" key="2">
    <source>
        <dbReference type="EMBL" id="GAA1969662.1"/>
    </source>
</evidence>
<dbReference type="RefSeq" id="WP_344657659.1">
    <property type="nucleotide sequence ID" value="NZ_BAAAQM010000015.1"/>
</dbReference>